<dbReference type="Proteomes" id="UP000252731">
    <property type="component" value="Unassembled WGS sequence"/>
</dbReference>
<dbReference type="Pfam" id="PF12911">
    <property type="entry name" value="OppC_N"/>
    <property type="match status" value="1"/>
</dbReference>
<evidence type="ECO:0000313" key="10">
    <source>
        <dbReference type="Proteomes" id="UP000252731"/>
    </source>
</evidence>
<feature type="transmembrane region" description="Helical" evidence="7">
    <location>
        <begin position="41"/>
        <end position="62"/>
    </location>
</feature>
<keyword evidence="3" id="KW-1003">Cell membrane</keyword>
<comment type="caution">
    <text evidence="9">The sequence shown here is derived from an EMBL/GenBank/DDBJ whole genome shotgun (WGS) entry which is preliminary data.</text>
</comment>
<feature type="domain" description="ABC transmembrane type-1" evidence="8">
    <location>
        <begin position="102"/>
        <end position="291"/>
    </location>
</feature>
<dbReference type="CDD" id="cd06261">
    <property type="entry name" value="TM_PBP2"/>
    <property type="match status" value="1"/>
</dbReference>
<dbReference type="Pfam" id="PF00528">
    <property type="entry name" value="BPD_transp_1"/>
    <property type="match status" value="1"/>
</dbReference>
<dbReference type="OrthoDB" id="9797472at2"/>
<proteinExistence type="inferred from homology"/>
<keyword evidence="5 7" id="KW-1133">Transmembrane helix</keyword>
<dbReference type="InterPro" id="IPR000515">
    <property type="entry name" value="MetI-like"/>
</dbReference>
<dbReference type="STRING" id="1399.VL14_17110"/>
<dbReference type="InterPro" id="IPR050366">
    <property type="entry name" value="BP-dependent_transpt_permease"/>
</dbReference>
<gene>
    <name evidence="9" type="ORF">DFO70_107125</name>
</gene>
<protein>
    <submittedName>
        <fullName evidence="9">Oligopeptide transport system permease protein</fullName>
    </submittedName>
</protein>
<feature type="transmembrane region" description="Helical" evidence="7">
    <location>
        <begin position="273"/>
        <end position="294"/>
    </location>
</feature>
<keyword evidence="4 7" id="KW-0812">Transmembrane</keyword>
<keyword evidence="10" id="KW-1185">Reference proteome</keyword>
<reference evidence="9 10" key="1">
    <citation type="submission" date="2018-06" db="EMBL/GenBank/DDBJ databases">
        <title>Freshwater and sediment microbial communities from various areas in North America, analyzing microbe dynamics in response to fracking.</title>
        <authorList>
            <person name="Lamendella R."/>
        </authorList>
    </citation>
    <scope>NUCLEOTIDE SEQUENCE [LARGE SCALE GENOMIC DNA]</scope>
    <source>
        <strain evidence="9 10">14_TX</strain>
    </source>
</reference>
<dbReference type="AlphaFoldDB" id="A0A366JUY1"/>
<evidence type="ECO:0000313" key="9">
    <source>
        <dbReference type="EMBL" id="RBP92195.1"/>
    </source>
</evidence>
<accession>A0A366JUY1</accession>
<dbReference type="Gene3D" id="1.10.3720.10">
    <property type="entry name" value="MetI-like"/>
    <property type="match status" value="1"/>
</dbReference>
<feature type="transmembrane region" description="Helical" evidence="7">
    <location>
        <begin position="223"/>
        <end position="253"/>
    </location>
</feature>
<evidence type="ECO:0000259" key="8">
    <source>
        <dbReference type="PROSITE" id="PS50928"/>
    </source>
</evidence>
<evidence type="ECO:0000256" key="3">
    <source>
        <dbReference type="ARBA" id="ARBA00022475"/>
    </source>
</evidence>
<organism evidence="9 10">
    <name type="scientific">Cytobacillus firmus</name>
    <name type="common">Bacillus firmus</name>
    <dbReference type="NCBI Taxonomy" id="1399"/>
    <lineage>
        <taxon>Bacteria</taxon>
        <taxon>Bacillati</taxon>
        <taxon>Bacillota</taxon>
        <taxon>Bacilli</taxon>
        <taxon>Bacillales</taxon>
        <taxon>Bacillaceae</taxon>
        <taxon>Cytobacillus</taxon>
    </lineage>
</organism>
<dbReference type="PROSITE" id="PS50928">
    <property type="entry name" value="ABC_TM1"/>
    <property type="match status" value="1"/>
</dbReference>
<dbReference type="InterPro" id="IPR025966">
    <property type="entry name" value="OppC_N"/>
</dbReference>
<evidence type="ECO:0000256" key="7">
    <source>
        <dbReference type="RuleBase" id="RU363032"/>
    </source>
</evidence>
<feature type="transmembrane region" description="Helical" evidence="7">
    <location>
        <begin position="104"/>
        <end position="129"/>
    </location>
</feature>
<comment type="subcellular location">
    <subcellularLocation>
        <location evidence="1 7">Cell membrane</location>
        <topology evidence="1 7">Multi-pass membrane protein</topology>
    </subcellularLocation>
</comment>
<feature type="transmembrane region" description="Helical" evidence="7">
    <location>
        <begin position="141"/>
        <end position="161"/>
    </location>
</feature>
<keyword evidence="2 7" id="KW-0813">Transport</keyword>
<keyword evidence="6 7" id="KW-0472">Membrane</keyword>
<sequence>MQISKDKFKLVGTQLGEAEKISKPSLSFWKDVFIRFRKNKLALFGLVLLGLLIFMAIFGPYMTPYDYASNDLSNKNQPPSSEHWFGTDDLGRDVFARTWEGARISIFIGVAAAVIDLIIGVFWGGIAGYKGGRTDEGMMRFADILYGVPYLLLVILLMVVLGQGLSTMIIAMSITGWINMSRIVRGQVLSLKNQEYVLAAKTLGANTNRIMGKHLIPNSMGPILVTMTLTIPSAIFTEAFLSFIGLGLTPPIASWGTMANDGLPAMRYYPWRLFFPATFICLTIFAFNVVGDGLRDALDPRMRK</sequence>
<evidence type="ECO:0000256" key="5">
    <source>
        <dbReference type="ARBA" id="ARBA00022989"/>
    </source>
</evidence>
<dbReference type="EMBL" id="QNSF01000007">
    <property type="protein sequence ID" value="RBP92195.1"/>
    <property type="molecule type" value="Genomic_DNA"/>
</dbReference>
<dbReference type="GO" id="GO:0005886">
    <property type="term" value="C:plasma membrane"/>
    <property type="evidence" value="ECO:0007669"/>
    <property type="project" value="UniProtKB-SubCell"/>
</dbReference>
<evidence type="ECO:0000256" key="4">
    <source>
        <dbReference type="ARBA" id="ARBA00022692"/>
    </source>
</evidence>
<comment type="similarity">
    <text evidence="7">Belongs to the binding-protein-dependent transport system permease family.</text>
</comment>
<dbReference type="GO" id="GO:0055085">
    <property type="term" value="P:transmembrane transport"/>
    <property type="evidence" value="ECO:0007669"/>
    <property type="project" value="InterPro"/>
</dbReference>
<dbReference type="PANTHER" id="PTHR43386">
    <property type="entry name" value="OLIGOPEPTIDE TRANSPORT SYSTEM PERMEASE PROTEIN APPC"/>
    <property type="match status" value="1"/>
</dbReference>
<dbReference type="InterPro" id="IPR035906">
    <property type="entry name" value="MetI-like_sf"/>
</dbReference>
<evidence type="ECO:0000256" key="2">
    <source>
        <dbReference type="ARBA" id="ARBA00022448"/>
    </source>
</evidence>
<evidence type="ECO:0000256" key="1">
    <source>
        <dbReference type="ARBA" id="ARBA00004651"/>
    </source>
</evidence>
<dbReference type="SUPFAM" id="SSF161098">
    <property type="entry name" value="MetI-like"/>
    <property type="match status" value="1"/>
</dbReference>
<evidence type="ECO:0000256" key="6">
    <source>
        <dbReference type="ARBA" id="ARBA00023136"/>
    </source>
</evidence>
<name>A0A366JUY1_CYTFI</name>
<dbReference type="PANTHER" id="PTHR43386:SF22">
    <property type="entry name" value="OLIGOPEPTIDE TRANSPORT SYSTEM PERMEASE PROTEIN OPPC"/>
    <property type="match status" value="1"/>
</dbReference>